<reference evidence="1" key="1">
    <citation type="journal article" date="2015" name="Nature">
        <title>Complex archaea that bridge the gap between prokaryotes and eukaryotes.</title>
        <authorList>
            <person name="Spang A."/>
            <person name="Saw J.H."/>
            <person name="Jorgensen S.L."/>
            <person name="Zaremba-Niedzwiedzka K."/>
            <person name="Martijn J."/>
            <person name="Lind A.E."/>
            <person name="van Eijk R."/>
            <person name="Schleper C."/>
            <person name="Guy L."/>
            <person name="Ettema T.J."/>
        </authorList>
    </citation>
    <scope>NUCLEOTIDE SEQUENCE</scope>
</reference>
<organism evidence="1">
    <name type="scientific">marine sediment metagenome</name>
    <dbReference type="NCBI Taxonomy" id="412755"/>
    <lineage>
        <taxon>unclassified sequences</taxon>
        <taxon>metagenomes</taxon>
        <taxon>ecological metagenomes</taxon>
    </lineage>
</organism>
<proteinExistence type="predicted"/>
<name>A0A0F9DED5_9ZZZZ</name>
<accession>A0A0F9DED5</accession>
<evidence type="ECO:0000313" key="1">
    <source>
        <dbReference type="EMBL" id="KKL16136.1"/>
    </source>
</evidence>
<sequence length="91" mass="10094">DDDEVYYRLLLEFCDWGIALEAQSGYSEIETAMTTERGRMDALGVVQIVDIGFEPIAPGQDPANRVPKLLRAECDLQVLKDAVTQILEPAP</sequence>
<feature type="non-terminal residue" evidence="1">
    <location>
        <position position="1"/>
    </location>
</feature>
<dbReference type="EMBL" id="LAZR01039786">
    <property type="protein sequence ID" value="KKL16136.1"/>
    <property type="molecule type" value="Genomic_DNA"/>
</dbReference>
<dbReference type="AlphaFoldDB" id="A0A0F9DED5"/>
<gene>
    <name evidence="1" type="ORF">LCGC14_2498590</name>
</gene>
<comment type="caution">
    <text evidence="1">The sequence shown here is derived from an EMBL/GenBank/DDBJ whole genome shotgun (WGS) entry which is preliminary data.</text>
</comment>
<protein>
    <submittedName>
        <fullName evidence="1">Uncharacterized protein</fullName>
    </submittedName>
</protein>